<dbReference type="InterPro" id="IPR038765">
    <property type="entry name" value="Papain-like_cys_pep_sf"/>
</dbReference>
<dbReference type="Proteomes" id="UP000628854">
    <property type="component" value="Unassembled WGS sequence"/>
</dbReference>
<keyword evidence="3" id="KW-1185">Reference proteome</keyword>
<reference evidence="3" key="1">
    <citation type="journal article" date="2019" name="Int. J. Syst. Evol. Microbiol.">
        <title>The Global Catalogue of Microorganisms (GCM) 10K type strain sequencing project: providing services to taxonomists for standard genome sequencing and annotation.</title>
        <authorList>
            <consortium name="The Broad Institute Genomics Platform"/>
            <consortium name="The Broad Institute Genome Sequencing Center for Infectious Disease"/>
            <person name="Wu L."/>
            <person name="Ma J."/>
        </authorList>
    </citation>
    <scope>NUCLEOTIDE SEQUENCE [LARGE SCALE GENOMIC DNA]</scope>
    <source>
        <strain evidence="3">CGMCC 1.15928</strain>
    </source>
</reference>
<evidence type="ECO:0000259" key="1">
    <source>
        <dbReference type="SMART" id="SM00460"/>
    </source>
</evidence>
<dbReference type="SMART" id="SM00460">
    <property type="entry name" value="TGc"/>
    <property type="match status" value="1"/>
</dbReference>
<gene>
    <name evidence="2" type="ORF">GCM10011503_02270</name>
</gene>
<dbReference type="Pfam" id="PF01841">
    <property type="entry name" value="Transglut_core"/>
    <property type="match status" value="1"/>
</dbReference>
<protein>
    <submittedName>
        <fullName evidence="2">Transglutaminase</fullName>
    </submittedName>
</protein>
<organism evidence="2 3">
    <name type="scientific">Henriciella pelagia</name>
    <dbReference type="NCBI Taxonomy" id="1977912"/>
    <lineage>
        <taxon>Bacteria</taxon>
        <taxon>Pseudomonadati</taxon>
        <taxon>Pseudomonadota</taxon>
        <taxon>Alphaproteobacteria</taxon>
        <taxon>Hyphomonadales</taxon>
        <taxon>Hyphomonadaceae</taxon>
        <taxon>Henriciella</taxon>
    </lineage>
</organism>
<evidence type="ECO:0000313" key="3">
    <source>
        <dbReference type="Proteomes" id="UP000628854"/>
    </source>
</evidence>
<accession>A0ABQ1J102</accession>
<comment type="caution">
    <text evidence="2">The sequence shown here is derived from an EMBL/GenBank/DDBJ whole genome shotgun (WGS) entry which is preliminary data.</text>
</comment>
<dbReference type="EMBL" id="BMKF01000001">
    <property type="protein sequence ID" value="GGB57440.1"/>
    <property type="molecule type" value="Genomic_DNA"/>
</dbReference>
<dbReference type="SUPFAM" id="SSF54001">
    <property type="entry name" value="Cysteine proteinases"/>
    <property type="match status" value="1"/>
</dbReference>
<proteinExistence type="predicted"/>
<dbReference type="RefSeq" id="WP_084393988.1">
    <property type="nucleotide sequence ID" value="NZ_BMKF01000001.1"/>
</dbReference>
<dbReference type="PANTHER" id="PTHR33490">
    <property type="entry name" value="BLR5614 PROTEIN-RELATED"/>
    <property type="match status" value="1"/>
</dbReference>
<dbReference type="InterPro" id="IPR002931">
    <property type="entry name" value="Transglutaminase-like"/>
</dbReference>
<dbReference type="PANTHER" id="PTHR33490:SF6">
    <property type="entry name" value="SLL1049 PROTEIN"/>
    <property type="match status" value="1"/>
</dbReference>
<dbReference type="InterPro" id="IPR013589">
    <property type="entry name" value="Bac_transglu_N"/>
</dbReference>
<name>A0ABQ1J102_9PROT</name>
<sequence>MQLKIAHETRYEFPQPVAYALYQLRLTPKARAGQKVLSWDVEVEGGTEEARFVDQFNNETLLVSAGAGATSLIVRAHGEAETDDTAGIVGKHRGSTPIWFYERTSELTRPGPTIRRFANSLGSDYDNDVDRMHTLMHAIGASVTYESGKTNVTTTAEEAASAGHGVCQDHTHIFVSAARYLGFPARYVSGYLMMNDRVQQDASHAWAEVYVDALGWVGFDASNAISPDSRYVAVATGLDYNDAAPISGLSFGPGAETLDVTVQVQQ</sequence>
<evidence type="ECO:0000313" key="2">
    <source>
        <dbReference type="EMBL" id="GGB57440.1"/>
    </source>
</evidence>
<dbReference type="Gene3D" id="3.10.620.30">
    <property type="match status" value="1"/>
</dbReference>
<dbReference type="Pfam" id="PF08379">
    <property type="entry name" value="Bact_transglu_N"/>
    <property type="match status" value="1"/>
</dbReference>
<feature type="domain" description="Transglutaminase-like" evidence="1">
    <location>
        <begin position="159"/>
        <end position="223"/>
    </location>
</feature>